<gene>
    <name evidence="2" type="ORF">A6J80_21545</name>
</gene>
<dbReference type="AlphaFoldDB" id="A0A1V0GYE0"/>
<reference evidence="2" key="1">
    <citation type="submission" date="2017-12" db="EMBL/GenBank/DDBJ databases">
        <title>FDA dAtabase for Regulatory Grade micrObial Sequences (FDA-ARGOS): Supporting development and validation of Infectious Disease Dx tests.</title>
        <authorList>
            <person name="Campos J."/>
            <person name="Goldberg B."/>
            <person name="Tallon L."/>
            <person name="Sadzewicz L."/>
            <person name="Sengamalay N."/>
            <person name="Ott S."/>
            <person name="Godinez A."/>
            <person name="Nagaraj S."/>
            <person name="Vyas G."/>
            <person name="Aluvathingal J."/>
            <person name="Nadendla S."/>
            <person name="Geyer C."/>
            <person name="Nandy P."/>
            <person name="Hobson J."/>
            <person name="Sichtig H."/>
        </authorList>
    </citation>
    <scope>NUCLEOTIDE SEQUENCE</scope>
    <source>
        <strain evidence="2">FDAARGOS_252</strain>
        <plasmid evidence="2">unnamed4</plasmid>
    </source>
</reference>
<dbReference type="PANTHER" id="PTHR43760">
    <property type="entry name" value="ENDORIBONUCLEASE-RELATED"/>
    <property type="match status" value="1"/>
</dbReference>
<dbReference type="Gene3D" id="3.30.1330.40">
    <property type="entry name" value="RutC-like"/>
    <property type="match status" value="1"/>
</dbReference>
<dbReference type="Pfam" id="PF14588">
    <property type="entry name" value="YjgF_endoribonc"/>
    <property type="match status" value="1"/>
</dbReference>
<dbReference type="KEGG" id="pye:A6J80_21545"/>
<dbReference type="InterPro" id="IPR035959">
    <property type="entry name" value="RutC-like_sf"/>
</dbReference>
<accession>A0A1V0GYE0</accession>
<protein>
    <submittedName>
        <fullName evidence="2">RidA family protein</fullName>
    </submittedName>
</protein>
<dbReference type="PANTHER" id="PTHR43760:SF1">
    <property type="entry name" value="ENDORIBONUCLEASE L-PSP_CHORISMATE MUTASE-LIKE DOMAIN-CONTAINING PROTEIN"/>
    <property type="match status" value="1"/>
</dbReference>
<keyword evidence="2" id="KW-0614">Plasmid</keyword>
<name>A0A1V0GYE0_9RHOB</name>
<dbReference type="CDD" id="cd02199">
    <property type="entry name" value="YjgF_YER057c_UK114_like_1"/>
    <property type="match status" value="1"/>
</dbReference>
<evidence type="ECO:0000313" key="3">
    <source>
        <dbReference type="Proteomes" id="UP000191257"/>
    </source>
</evidence>
<proteinExistence type="predicted"/>
<dbReference type="EMBL" id="CP020444">
    <property type="protein sequence ID" value="ARC38883.2"/>
    <property type="molecule type" value="Genomic_DNA"/>
</dbReference>
<geneLocation type="plasmid" evidence="2 3">
    <name>unnamed4</name>
</geneLocation>
<organism evidence="2 3">
    <name type="scientific">Paracoccus yeei</name>
    <dbReference type="NCBI Taxonomy" id="147645"/>
    <lineage>
        <taxon>Bacteria</taxon>
        <taxon>Pseudomonadati</taxon>
        <taxon>Pseudomonadota</taxon>
        <taxon>Alphaproteobacteria</taxon>
        <taxon>Rhodobacterales</taxon>
        <taxon>Paracoccaceae</taxon>
        <taxon>Paracoccus</taxon>
    </lineage>
</organism>
<dbReference type="SUPFAM" id="SSF55298">
    <property type="entry name" value="YjgF-like"/>
    <property type="match status" value="1"/>
</dbReference>
<keyword evidence="3" id="KW-1185">Reference proteome</keyword>
<dbReference type="InterPro" id="IPR013813">
    <property type="entry name" value="Endoribo_LPSP/chorism_mut-like"/>
</dbReference>
<sequence length="143" mass="14935">MAITPGLYLPYRHHDGLLIVSGQLPLVNGKPIFTGAVPGNTSEDQAREAAELCALNILGWVSHACGGDLSRVRSCLRLGGFVVTDADYFNAPAIINAASMVMNELFGEDGAHARVAMGVASLPFNACVEVEAMFTISAGDADA</sequence>
<feature type="domain" description="Endoribonuclease L-PSP/chorismate mutase-like" evidence="1">
    <location>
        <begin position="4"/>
        <end position="128"/>
    </location>
</feature>
<evidence type="ECO:0000313" key="2">
    <source>
        <dbReference type="EMBL" id="ARC38883.2"/>
    </source>
</evidence>
<evidence type="ECO:0000259" key="1">
    <source>
        <dbReference type="Pfam" id="PF14588"/>
    </source>
</evidence>
<dbReference type="Proteomes" id="UP000191257">
    <property type="component" value="Plasmid unnamed4"/>
</dbReference>